<keyword evidence="19" id="KW-0378">Hydrolase</keyword>
<evidence type="ECO:0000256" key="16">
    <source>
        <dbReference type="ARBA" id="ARBA00042156"/>
    </source>
</evidence>
<dbReference type="Pfam" id="PF17755">
    <property type="entry name" value="UvrA_DNA-bind"/>
    <property type="match status" value="1"/>
</dbReference>
<evidence type="ECO:0000256" key="3">
    <source>
        <dbReference type="ARBA" id="ARBA00022723"/>
    </source>
</evidence>
<feature type="binding site" evidence="17">
    <location>
        <begin position="33"/>
        <end position="40"/>
    </location>
    <ligand>
        <name>ATP</name>
        <dbReference type="ChEBI" id="CHEBI:30616"/>
    </ligand>
</feature>
<dbReference type="SUPFAM" id="SSF52540">
    <property type="entry name" value="P-loop containing nucleoside triphosphate hydrolases"/>
    <property type="match status" value="2"/>
</dbReference>
<comment type="caution">
    <text evidence="19">The sequence shown here is derived from an EMBL/GenBank/DDBJ whole genome shotgun (WGS) entry which is preliminary data.</text>
</comment>
<keyword evidence="3 17" id="KW-0479">Metal-binding</keyword>
<evidence type="ECO:0000256" key="15">
    <source>
        <dbReference type="ARBA" id="ARBA00039316"/>
    </source>
</evidence>
<keyword evidence="12 17" id="KW-0238">DNA-binding</keyword>
<dbReference type="InterPro" id="IPR017871">
    <property type="entry name" value="ABC_transporter-like_CS"/>
</dbReference>
<dbReference type="PROSITE" id="PS50893">
    <property type="entry name" value="ABC_TRANSPORTER_2"/>
    <property type="match status" value="1"/>
</dbReference>
<keyword evidence="6 17" id="KW-0227">DNA damage</keyword>
<dbReference type="Pfam" id="PF17760">
    <property type="entry name" value="UvrA_inter"/>
    <property type="match status" value="1"/>
</dbReference>
<keyword evidence="8 17" id="KW-0863">Zinc-finger</keyword>
<evidence type="ECO:0000259" key="18">
    <source>
        <dbReference type="PROSITE" id="PS50893"/>
    </source>
</evidence>
<evidence type="ECO:0000256" key="1">
    <source>
        <dbReference type="ARBA" id="ARBA00004496"/>
    </source>
</evidence>
<feature type="zinc finger region" description="C4-type" evidence="17">
    <location>
        <begin position="260"/>
        <end position="287"/>
    </location>
</feature>
<evidence type="ECO:0000256" key="10">
    <source>
        <dbReference type="ARBA" id="ARBA00022840"/>
    </source>
</evidence>
<dbReference type="EMBL" id="JAMBEP010000001">
    <property type="protein sequence ID" value="MCL1633206.1"/>
    <property type="molecule type" value="Genomic_DNA"/>
</dbReference>
<organism evidence="19 20">
    <name type="scientific">Luteimonas galliterrae</name>
    <dbReference type="NCBI Taxonomy" id="2940486"/>
    <lineage>
        <taxon>Bacteria</taxon>
        <taxon>Pseudomonadati</taxon>
        <taxon>Pseudomonadota</taxon>
        <taxon>Gammaproteobacteria</taxon>
        <taxon>Lysobacterales</taxon>
        <taxon>Lysobacteraceae</taxon>
        <taxon>Luteimonas</taxon>
    </lineage>
</organism>
<dbReference type="GO" id="GO:0016787">
    <property type="term" value="F:hydrolase activity"/>
    <property type="evidence" value="ECO:0007669"/>
    <property type="project" value="UniProtKB-KW"/>
</dbReference>
<dbReference type="Proteomes" id="UP001431217">
    <property type="component" value="Unassembled WGS sequence"/>
</dbReference>
<feature type="zinc finger region" description="C4-type" evidence="17">
    <location>
        <begin position="746"/>
        <end position="772"/>
    </location>
</feature>
<dbReference type="InterPro" id="IPR041552">
    <property type="entry name" value="UvrA_DNA-bd"/>
</dbReference>
<gene>
    <name evidence="17 19" type="primary">uvrA</name>
    <name evidence="19" type="ORF">M2650_00885</name>
</gene>
<evidence type="ECO:0000256" key="17">
    <source>
        <dbReference type="HAMAP-Rule" id="MF_00205"/>
    </source>
</evidence>
<keyword evidence="20" id="KW-1185">Reference proteome</keyword>
<dbReference type="CDD" id="cd03271">
    <property type="entry name" value="ABC_UvrA_II"/>
    <property type="match status" value="1"/>
</dbReference>
<feature type="binding site" evidence="17">
    <location>
        <begin position="647"/>
        <end position="654"/>
    </location>
    <ligand>
        <name>ATP</name>
        <dbReference type="ChEBI" id="CHEBI:30616"/>
    </ligand>
</feature>
<dbReference type="PANTHER" id="PTHR43152:SF3">
    <property type="entry name" value="UVRABC SYSTEM PROTEIN A"/>
    <property type="match status" value="1"/>
</dbReference>
<dbReference type="Gene3D" id="1.20.1580.10">
    <property type="entry name" value="ABC transporter ATPase like domain"/>
    <property type="match status" value="2"/>
</dbReference>
<evidence type="ECO:0000256" key="9">
    <source>
        <dbReference type="ARBA" id="ARBA00022833"/>
    </source>
</evidence>
<evidence type="ECO:0000256" key="11">
    <source>
        <dbReference type="ARBA" id="ARBA00022881"/>
    </source>
</evidence>
<evidence type="ECO:0000256" key="4">
    <source>
        <dbReference type="ARBA" id="ARBA00022737"/>
    </source>
</evidence>
<comment type="function">
    <text evidence="17">The UvrABC repair system catalyzes the recognition and processing of DNA lesions. UvrA is an ATPase and a DNA-binding protein. A damage recognition complex composed of 2 UvrA and 2 UvrB subunits scans DNA for abnormalities. When the presence of a lesion has been verified by UvrB, the UvrA molecules dissociate.</text>
</comment>
<dbReference type="NCBIfam" id="NF001503">
    <property type="entry name" value="PRK00349.1"/>
    <property type="match status" value="1"/>
</dbReference>
<evidence type="ECO:0000256" key="12">
    <source>
        <dbReference type="ARBA" id="ARBA00023125"/>
    </source>
</evidence>
<sequence>MAMDTIRIRGARTHNLKNLDLDLPRDKLIVITGLSGSGKSSLAFDTIYAEGQRRYVESLSAYARQFLSVMEKPDVDHIEGLSPAISIEQKSTSHNPRSTVGTITEIYDYLRLLYARVGLPRCPDHGYPLEAQTVSQMVDQVLALAKDPKTAEQRWMLLAPVVRERKGEHAQIFEQLRAQGYVRVRVDGTLYEMDALPTLALRQKHTIEAVIDRFKVRDDLKQRLAESFETALKLGDGMAQVMSLDDEHAPQLLFSSKYSCPVCDYSLPELEPRLFSFNSPVGACPSCDGLGVSQFFDPARVVVHPELSLAAGAVRGWDRRNAYYFQLIQSLAKHFRFSVDTPWQDLEEESRQAVLYGSGKEVITFSYITDSGGRTQRKHKFEGIVPNLERRYRETESSAVREELAKYISDRPCVECGGARLNKSARNVFVADKPLPDIVVLPIDEALDFFGRLALPGWRGEIAVKIVKEIRERLSFLVDVGLDYLTLERKADTLSGGEAQRIRLASQIGAGLVGVMYVLDEPSIGLHQRDNERLLGTLTRLRDLGNTVIVVEHDEDAIRLADHIVDIGPGAGVHGGEIVAQGSYADVLKAPRSLTGQYLSGKKRIEIPKQRNKANKKMMLKLQGASGNNLKNVDVEIPAGLFTAITGVSGSGKSTLINDTLYALAANEINAASHKPAPHRDVKGLDLFDKVVDIDQSPIGRTPRSNPATYTGLFTPLRELFAQVPEARARGYSPGRFSFNVRGGRCEACQGDGLIKVEMHFLPDVYVPCDVCHGKRYNRETLEILYKGFSIHDVLEMTVEDALKLFEPVPGISRKLETLLDVGLSYIKLGQPATTLSGGEAQRVKLSKELSRRDTGRTLYILDEPTTGLHFHDIEHLLAVLHKLRDDGNTIVVIEHNLDVIKTADWVIDLGPEGGHRGGEIIATGTPEELAATPKSYTGQFLAKTLGLEKPVRRKSAA</sequence>
<comment type="similarity">
    <text evidence="14 17">Belongs to the ABC transporter superfamily. UvrA family.</text>
</comment>
<dbReference type="InterPro" id="IPR013815">
    <property type="entry name" value="ATP_grasp_subdomain_1"/>
</dbReference>
<evidence type="ECO:0000256" key="14">
    <source>
        <dbReference type="ARBA" id="ARBA00038000"/>
    </source>
</evidence>
<dbReference type="HAMAP" id="MF_00205">
    <property type="entry name" value="UvrA"/>
    <property type="match status" value="1"/>
</dbReference>
<keyword evidence="11 17" id="KW-0267">Excision nuclease</keyword>
<dbReference type="PANTHER" id="PTHR43152">
    <property type="entry name" value="UVRABC SYSTEM PROTEIN A"/>
    <property type="match status" value="1"/>
</dbReference>
<evidence type="ECO:0000256" key="13">
    <source>
        <dbReference type="ARBA" id="ARBA00023204"/>
    </source>
</evidence>
<evidence type="ECO:0000256" key="2">
    <source>
        <dbReference type="ARBA" id="ARBA00022490"/>
    </source>
</evidence>
<dbReference type="Gene3D" id="3.40.50.300">
    <property type="entry name" value="P-loop containing nucleotide triphosphate hydrolases"/>
    <property type="match status" value="2"/>
</dbReference>
<name>A0ABT0MEB5_9GAMM</name>
<evidence type="ECO:0000313" key="20">
    <source>
        <dbReference type="Proteomes" id="UP001431217"/>
    </source>
</evidence>
<dbReference type="InterPro" id="IPR003593">
    <property type="entry name" value="AAA+_ATPase"/>
</dbReference>
<comment type="subunit">
    <text evidence="17">Forms a heterotetramer with UvrB during the search for lesions.</text>
</comment>
<evidence type="ECO:0000256" key="6">
    <source>
        <dbReference type="ARBA" id="ARBA00022763"/>
    </source>
</evidence>
<dbReference type="Gene3D" id="1.10.8.280">
    <property type="entry name" value="ABC transporter ATPase domain-like"/>
    <property type="match status" value="1"/>
</dbReference>
<protein>
    <recommendedName>
        <fullName evidence="15 17">UvrABC system protein A</fullName>
        <shortName evidence="17">UvrA protein</shortName>
    </recommendedName>
    <alternativeName>
        <fullName evidence="16 17">Excinuclease ABC subunit A</fullName>
    </alternativeName>
</protein>
<dbReference type="InterPro" id="IPR004602">
    <property type="entry name" value="UvrA"/>
</dbReference>
<proteinExistence type="inferred from homology"/>
<keyword evidence="10 17" id="KW-0067">ATP-binding</keyword>
<reference evidence="19 20" key="1">
    <citation type="submission" date="2022-05" db="EMBL/GenBank/DDBJ databases">
        <title>Luteimonas sp. SX5, whole genome shotgun sequencing project.</title>
        <authorList>
            <person name="Zhao G."/>
            <person name="Shen L."/>
        </authorList>
    </citation>
    <scope>NUCLEOTIDE SEQUENCE [LARGE SCALE GENOMIC DNA]</scope>
    <source>
        <strain evidence="19 20">SX5</strain>
    </source>
</reference>
<keyword evidence="7 17" id="KW-0228">DNA excision</keyword>
<dbReference type="InterPro" id="IPR041102">
    <property type="entry name" value="UvrA_inter"/>
</dbReference>
<evidence type="ECO:0000256" key="5">
    <source>
        <dbReference type="ARBA" id="ARBA00022741"/>
    </source>
</evidence>
<dbReference type="Gene3D" id="3.30.1490.20">
    <property type="entry name" value="ATP-grasp fold, A domain"/>
    <property type="match status" value="1"/>
</dbReference>
<dbReference type="NCBIfam" id="TIGR00630">
    <property type="entry name" value="uvra"/>
    <property type="match status" value="1"/>
</dbReference>
<accession>A0ABT0MEB5</accession>
<keyword evidence="5 17" id="KW-0547">Nucleotide-binding</keyword>
<evidence type="ECO:0000313" key="19">
    <source>
        <dbReference type="EMBL" id="MCL1633206.1"/>
    </source>
</evidence>
<feature type="domain" description="ABC transporter" evidence="18">
    <location>
        <begin position="614"/>
        <end position="943"/>
    </location>
</feature>
<dbReference type="SMART" id="SM00382">
    <property type="entry name" value="AAA"/>
    <property type="match status" value="1"/>
</dbReference>
<keyword evidence="13 17" id="KW-0234">DNA repair</keyword>
<keyword evidence="4 17" id="KW-0677">Repeat</keyword>
<dbReference type="PROSITE" id="PS00211">
    <property type="entry name" value="ABC_TRANSPORTER_1"/>
    <property type="match status" value="2"/>
</dbReference>
<keyword evidence="17" id="KW-0742">SOS response</keyword>
<dbReference type="InterPro" id="IPR027417">
    <property type="entry name" value="P-loop_NTPase"/>
</dbReference>
<keyword evidence="9 17" id="KW-0862">Zinc</keyword>
<comment type="subcellular location">
    <subcellularLocation>
        <location evidence="1 17">Cytoplasm</location>
    </subcellularLocation>
</comment>
<evidence type="ECO:0000256" key="8">
    <source>
        <dbReference type="ARBA" id="ARBA00022771"/>
    </source>
</evidence>
<dbReference type="CDD" id="cd03270">
    <property type="entry name" value="ABC_UvrA_I"/>
    <property type="match status" value="1"/>
</dbReference>
<dbReference type="InterPro" id="IPR003439">
    <property type="entry name" value="ABC_transporter-like_ATP-bd"/>
</dbReference>
<evidence type="ECO:0000256" key="7">
    <source>
        <dbReference type="ARBA" id="ARBA00022769"/>
    </source>
</evidence>
<keyword evidence="2 17" id="KW-0963">Cytoplasm</keyword>